<comment type="caution">
    <text evidence="2">The sequence shown here is derived from an EMBL/GenBank/DDBJ whole genome shotgun (WGS) entry which is preliminary data.</text>
</comment>
<evidence type="ECO:0000313" key="2">
    <source>
        <dbReference type="EMBL" id="OWM80642.1"/>
    </source>
</evidence>
<dbReference type="EMBL" id="MTKT01002214">
    <property type="protein sequence ID" value="OWM80642.1"/>
    <property type="molecule type" value="Genomic_DNA"/>
</dbReference>
<gene>
    <name evidence="2" type="ORF">CDL15_Pgr006672</name>
</gene>
<feature type="region of interest" description="Disordered" evidence="1">
    <location>
        <begin position="1"/>
        <end position="67"/>
    </location>
</feature>
<evidence type="ECO:0000256" key="1">
    <source>
        <dbReference type="SAM" id="MobiDB-lite"/>
    </source>
</evidence>
<dbReference type="AlphaFoldDB" id="A0A218X8D6"/>
<dbReference type="Proteomes" id="UP000197138">
    <property type="component" value="Unassembled WGS sequence"/>
</dbReference>
<feature type="compositionally biased region" description="Polar residues" evidence="1">
    <location>
        <begin position="111"/>
        <end position="124"/>
    </location>
</feature>
<organism evidence="2 3">
    <name type="scientific">Punica granatum</name>
    <name type="common">Pomegranate</name>
    <dbReference type="NCBI Taxonomy" id="22663"/>
    <lineage>
        <taxon>Eukaryota</taxon>
        <taxon>Viridiplantae</taxon>
        <taxon>Streptophyta</taxon>
        <taxon>Embryophyta</taxon>
        <taxon>Tracheophyta</taxon>
        <taxon>Spermatophyta</taxon>
        <taxon>Magnoliopsida</taxon>
        <taxon>eudicotyledons</taxon>
        <taxon>Gunneridae</taxon>
        <taxon>Pentapetalae</taxon>
        <taxon>rosids</taxon>
        <taxon>malvids</taxon>
        <taxon>Myrtales</taxon>
        <taxon>Lythraceae</taxon>
        <taxon>Punica</taxon>
    </lineage>
</organism>
<evidence type="ECO:0000313" key="3">
    <source>
        <dbReference type="Proteomes" id="UP000197138"/>
    </source>
</evidence>
<protein>
    <submittedName>
        <fullName evidence="2">Uncharacterized protein</fullName>
    </submittedName>
</protein>
<sequence>MDRSESPIGGPYPKSIKDSKSEVPGRFGGLGSLIDSPIPNRPRTSSRKSPVDSGLGPPIGDPYPSTEVASVGAVTSVKGVRVADRQPQPRIDRQPPTRSRRSIRGWGRRSATLTPPSRSSTSFVGTDDLIGGVGVAD</sequence>
<proteinExistence type="predicted"/>
<feature type="compositionally biased region" description="Basic residues" evidence="1">
    <location>
        <begin position="98"/>
        <end position="107"/>
    </location>
</feature>
<reference evidence="3" key="1">
    <citation type="journal article" date="2017" name="Plant J.">
        <title>The pomegranate (Punica granatum L.) genome and the genomics of punicalagin biosynthesis.</title>
        <authorList>
            <person name="Qin G."/>
            <person name="Xu C."/>
            <person name="Ming R."/>
            <person name="Tang H."/>
            <person name="Guyot R."/>
            <person name="Kramer E.M."/>
            <person name="Hu Y."/>
            <person name="Yi X."/>
            <person name="Qi Y."/>
            <person name="Xu X."/>
            <person name="Gao Z."/>
            <person name="Pan H."/>
            <person name="Jian J."/>
            <person name="Tian Y."/>
            <person name="Yue Z."/>
            <person name="Xu Y."/>
        </authorList>
    </citation>
    <scope>NUCLEOTIDE SEQUENCE [LARGE SCALE GENOMIC DNA]</scope>
    <source>
        <strain evidence="3">cv. Dabenzi</strain>
    </source>
</reference>
<name>A0A218X8D6_PUNGR</name>
<feature type="region of interest" description="Disordered" evidence="1">
    <location>
        <begin position="79"/>
        <end position="137"/>
    </location>
</feature>
<accession>A0A218X8D6</accession>